<evidence type="ECO:0008006" key="3">
    <source>
        <dbReference type="Google" id="ProtNLM"/>
    </source>
</evidence>
<dbReference type="Proteomes" id="UP000610203">
    <property type="component" value="Unassembled WGS sequence"/>
</dbReference>
<name>A0ABQ3GND9_9GAMM</name>
<evidence type="ECO:0000313" key="1">
    <source>
        <dbReference type="EMBL" id="GHD25590.1"/>
    </source>
</evidence>
<reference evidence="2" key="1">
    <citation type="journal article" date="2019" name="Int. J. Syst. Evol. Microbiol.">
        <title>The Global Catalogue of Microorganisms (GCM) 10K type strain sequencing project: providing services to taxonomists for standard genome sequencing and annotation.</title>
        <authorList>
            <consortium name="The Broad Institute Genomics Platform"/>
            <consortium name="The Broad Institute Genome Sequencing Center for Infectious Disease"/>
            <person name="Wu L."/>
            <person name="Ma J."/>
        </authorList>
    </citation>
    <scope>NUCLEOTIDE SEQUENCE [LARGE SCALE GENOMIC DNA]</scope>
    <source>
        <strain evidence="2">KCTC 42280</strain>
    </source>
</reference>
<proteinExistence type="predicted"/>
<dbReference type="RefSeq" id="WP_189580255.1">
    <property type="nucleotide sequence ID" value="NZ_BMZR01000001.1"/>
</dbReference>
<gene>
    <name evidence="1" type="ORF">GCM10016272_01590</name>
</gene>
<organism evidence="1 2">
    <name type="scientific">Psychrobacter glaciei</name>
    <dbReference type="NCBI Taxonomy" id="619771"/>
    <lineage>
        <taxon>Bacteria</taxon>
        <taxon>Pseudomonadati</taxon>
        <taxon>Pseudomonadota</taxon>
        <taxon>Gammaproteobacteria</taxon>
        <taxon>Moraxellales</taxon>
        <taxon>Moraxellaceae</taxon>
        <taxon>Psychrobacter</taxon>
    </lineage>
</organism>
<evidence type="ECO:0000313" key="2">
    <source>
        <dbReference type="Proteomes" id="UP000610203"/>
    </source>
</evidence>
<accession>A0ABQ3GND9</accession>
<protein>
    <recommendedName>
        <fullName evidence="3">Helix-turn-helix domain-containing protein</fullName>
    </recommendedName>
</protein>
<keyword evidence="2" id="KW-1185">Reference proteome</keyword>
<comment type="caution">
    <text evidence="1">The sequence shown here is derived from an EMBL/GenBank/DDBJ whole genome shotgun (WGS) entry which is preliminary data.</text>
</comment>
<sequence length="84" mass="9985">MHDLHRAKEKKMAYLLHYEFGYPKSAIATLMKISPQQMGAWIKEMDYEVRIHNLTTELTDVKNELMRLGYSPQKPLNHDDFTQF</sequence>
<dbReference type="EMBL" id="BMZR01000001">
    <property type="protein sequence ID" value="GHD25590.1"/>
    <property type="molecule type" value="Genomic_DNA"/>
</dbReference>